<protein>
    <submittedName>
        <fullName evidence="7">Anion transporter</fullName>
    </submittedName>
</protein>
<keyword evidence="8" id="KW-1185">Reference proteome</keyword>
<dbReference type="InterPro" id="IPR030676">
    <property type="entry name" value="CitT-rel"/>
</dbReference>
<organism evidence="7 8">
    <name type="scientific">Thermosinus carboxydivorans Nor1</name>
    <dbReference type="NCBI Taxonomy" id="401526"/>
    <lineage>
        <taxon>Bacteria</taxon>
        <taxon>Bacillati</taxon>
        <taxon>Bacillota</taxon>
        <taxon>Negativicutes</taxon>
        <taxon>Selenomonadales</taxon>
        <taxon>Sporomusaceae</taxon>
        <taxon>Thermosinus</taxon>
    </lineage>
</organism>
<feature type="transmembrane region" description="Helical" evidence="6">
    <location>
        <begin position="30"/>
        <end position="47"/>
    </location>
</feature>
<reference evidence="7 8" key="1">
    <citation type="submission" date="2007-01" db="EMBL/GenBank/DDBJ databases">
        <title>Annotation of the draft genome assembly of Thermosinus carboxydivorans Nor1.</title>
        <authorList>
            <consortium name="US DOE Joint Genome Institute (JGI-ORNL)"/>
            <person name="Larimer F."/>
            <person name="Land M."/>
            <person name="Hauser L."/>
        </authorList>
    </citation>
    <scope>NUCLEOTIDE SEQUENCE [LARGE SCALE GENOMIC DNA]</scope>
    <source>
        <strain evidence="7 8">Nor1</strain>
    </source>
</reference>
<keyword evidence="5 6" id="KW-0472">Membrane</keyword>
<feature type="transmembrane region" description="Helical" evidence="6">
    <location>
        <begin position="54"/>
        <end position="75"/>
    </location>
</feature>
<feature type="transmembrane region" description="Helical" evidence="6">
    <location>
        <begin position="378"/>
        <end position="395"/>
    </location>
</feature>
<dbReference type="AlphaFoldDB" id="A1HNF7"/>
<evidence type="ECO:0000256" key="2">
    <source>
        <dbReference type="ARBA" id="ARBA00007349"/>
    </source>
</evidence>
<comment type="subcellular location">
    <subcellularLocation>
        <location evidence="1">Membrane</location>
        <topology evidence="1">Multi-pass membrane protein</topology>
    </subcellularLocation>
</comment>
<gene>
    <name evidence="7" type="ORF">TcarDRAFT_2266</name>
</gene>
<dbReference type="GO" id="GO:0016020">
    <property type="term" value="C:membrane"/>
    <property type="evidence" value="ECO:0007669"/>
    <property type="project" value="UniProtKB-SubCell"/>
</dbReference>
<feature type="transmembrane region" description="Helical" evidence="6">
    <location>
        <begin position="315"/>
        <end position="333"/>
    </location>
</feature>
<comment type="caution">
    <text evidence="7">The sequence shown here is derived from an EMBL/GenBank/DDBJ whole genome shotgun (WGS) entry which is preliminary data.</text>
</comment>
<dbReference type="PANTHER" id="PTHR42826">
    <property type="entry name" value="DICARBOXYLATE TRANSPORTER 2.1, CHLOROPLASTIC"/>
    <property type="match status" value="1"/>
</dbReference>
<evidence type="ECO:0000256" key="1">
    <source>
        <dbReference type="ARBA" id="ARBA00004141"/>
    </source>
</evidence>
<feature type="transmembrane region" description="Helical" evidence="6">
    <location>
        <begin position="81"/>
        <end position="100"/>
    </location>
</feature>
<dbReference type="RefSeq" id="WP_007288564.1">
    <property type="nucleotide sequence ID" value="NZ_AAWL01000003.1"/>
</dbReference>
<evidence type="ECO:0000313" key="8">
    <source>
        <dbReference type="Proteomes" id="UP000005139"/>
    </source>
</evidence>
<comment type="similarity">
    <text evidence="2">Belongs to the SLC13A/DASS transporter (TC 2.A.47) family. DIT1 subfamily.</text>
</comment>
<dbReference type="NCBIfam" id="TIGR00785">
    <property type="entry name" value="dass"/>
    <property type="match status" value="1"/>
</dbReference>
<feature type="transmembrane region" description="Helical" evidence="6">
    <location>
        <begin position="354"/>
        <end position="372"/>
    </location>
</feature>
<dbReference type="PIRSF" id="PIRSF002457">
    <property type="entry name" value="DASS"/>
    <property type="match status" value="1"/>
</dbReference>
<dbReference type="Proteomes" id="UP000005139">
    <property type="component" value="Unassembled WGS sequence"/>
</dbReference>
<keyword evidence="3 6" id="KW-0812">Transmembrane</keyword>
<feature type="transmembrane region" description="Helical" evidence="6">
    <location>
        <begin position="402"/>
        <end position="421"/>
    </location>
</feature>
<dbReference type="EMBL" id="AAWL01000003">
    <property type="protein sequence ID" value="EAX48316.1"/>
    <property type="molecule type" value="Genomic_DNA"/>
</dbReference>
<evidence type="ECO:0000313" key="7">
    <source>
        <dbReference type="EMBL" id="EAX48316.1"/>
    </source>
</evidence>
<proteinExistence type="inferred from homology"/>
<feature type="transmembrane region" description="Helical" evidence="6">
    <location>
        <begin position="441"/>
        <end position="461"/>
    </location>
</feature>
<evidence type="ECO:0000256" key="6">
    <source>
        <dbReference type="SAM" id="Phobius"/>
    </source>
</evidence>
<dbReference type="eggNOG" id="COG0471">
    <property type="taxonomic scope" value="Bacteria"/>
</dbReference>
<name>A1HNF7_9FIRM</name>
<sequence length="467" mass="50679" precursor="true">MRSNLLRGLICLCVPLLILAIPVPTGLSVLAWQLLAVYIGAILGLMLKPVPEAVVLLTAIAVVGIVYKNIGMALSGYADPTAWLIFAAFMISICFIETGLGRRIAYLLIRYIGKSSLGLGYVAAFADLFFAPAIPSNTARTGGLVFPIFQSLVLTLDSKPGPTARRIGSYQMLVMYNISLVTAAMFITAGVIHPLNLTFAKNILHVEISWIEWAVGMFVPGILTLLAVPYLIYKIYPPEIKSINNREIANKGLQELGPITSQEKRLLILFVIALLGWSTSIITKINATAIAIGIVAASVWLGIVKWKSLLACEQAFNTFLWFAGIVSLANGMGKEKLFSWLGQVIANNFNIAGLNQYLVLFGILFISIIVRYLFASTAAYVATLIPVFYTLGALAHLPAKPLVLIMAASSMLGSVMTHYGNALGPILFGTGYVEQSAWWKIGHIVTIVGMVIWLIAGAAWWKILGMW</sequence>
<reference evidence="7 8" key="2">
    <citation type="submission" date="2007-01" db="EMBL/GenBank/DDBJ databases">
        <title>Sequencing of the draft genome and assembly of Thermosinus carboxydivorans Nor1.</title>
        <authorList>
            <consortium name="US DOE Joint Genome Institute (JGI-PGF)"/>
            <person name="Copeland A."/>
            <person name="Lucas S."/>
            <person name="Lapidus A."/>
            <person name="Barry K."/>
            <person name="Glavina del Rio T."/>
            <person name="Dalin E."/>
            <person name="Tice H."/>
            <person name="Bruce D."/>
            <person name="Pitluck S."/>
            <person name="Richardson P."/>
        </authorList>
    </citation>
    <scope>NUCLEOTIDE SEQUENCE [LARGE SCALE GENOMIC DNA]</scope>
    <source>
        <strain evidence="7 8">Nor1</strain>
    </source>
</reference>
<dbReference type="GO" id="GO:0022857">
    <property type="term" value="F:transmembrane transporter activity"/>
    <property type="evidence" value="ECO:0007669"/>
    <property type="project" value="InterPro"/>
</dbReference>
<feature type="transmembrane region" description="Helical" evidence="6">
    <location>
        <begin position="266"/>
        <end position="295"/>
    </location>
</feature>
<evidence type="ECO:0000256" key="5">
    <source>
        <dbReference type="ARBA" id="ARBA00023136"/>
    </source>
</evidence>
<dbReference type="OrthoDB" id="1401038at2"/>
<evidence type="ECO:0000256" key="4">
    <source>
        <dbReference type="ARBA" id="ARBA00022989"/>
    </source>
</evidence>
<dbReference type="InterPro" id="IPR001898">
    <property type="entry name" value="SLC13A/DASS"/>
</dbReference>
<feature type="transmembrane region" description="Helical" evidence="6">
    <location>
        <begin position="173"/>
        <end position="193"/>
    </location>
</feature>
<accession>A1HNF7</accession>
<keyword evidence="4 6" id="KW-1133">Transmembrane helix</keyword>
<evidence type="ECO:0000256" key="3">
    <source>
        <dbReference type="ARBA" id="ARBA00022692"/>
    </source>
</evidence>
<dbReference type="Pfam" id="PF00939">
    <property type="entry name" value="Na_sulph_symp"/>
    <property type="match status" value="1"/>
</dbReference>
<feature type="transmembrane region" description="Helical" evidence="6">
    <location>
        <begin position="213"/>
        <end position="233"/>
    </location>
</feature>